<keyword evidence="4" id="KW-1185">Reference proteome</keyword>
<proteinExistence type="predicted"/>
<feature type="region of interest" description="Disordered" evidence="1">
    <location>
        <begin position="1"/>
        <end position="38"/>
    </location>
</feature>
<dbReference type="InterPro" id="IPR006497">
    <property type="entry name" value="Phage_lambda_VrpO_N"/>
</dbReference>
<feature type="compositionally biased region" description="Basic and acidic residues" evidence="1">
    <location>
        <begin position="139"/>
        <end position="148"/>
    </location>
</feature>
<name>Q2SPC4_HAHCH</name>
<dbReference type="eggNOG" id="ENOG5030IUP">
    <property type="taxonomic scope" value="Bacteria"/>
</dbReference>
<dbReference type="GO" id="GO:0006260">
    <property type="term" value="P:DNA replication"/>
    <property type="evidence" value="ECO:0007669"/>
    <property type="project" value="InterPro"/>
</dbReference>
<dbReference type="NCBIfam" id="TIGR01610">
    <property type="entry name" value="phage_O_Nterm"/>
    <property type="match status" value="1"/>
</dbReference>
<reference evidence="3 4" key="1">
    <citation type="journal article" date="2005" name="Nucleic Acids Res.">
        <title>Genomic blueprint of Hahella chejuensis, a marine microbe producing an algicidal agent.</title>
        <authorList>
            <person name="Jeong H."/>
            <person name="Yim J.H."/>
            <person name="Lee C."/>
            <person name="Choi S.-H."/>
            <person name="Park Y.K."/>
            <person name="Yoon S.H."/>
            <person name="Hur C.-G."/>
            <person name="Kang H.-Y."/>
            <person name="Kim D."/>
            <person name="Lee H.H."/>
            <person name="Park K.H."/>
            <person name="Park S.-H."/>
            <person name="Park H.-S."/>
            <person name="Lee H.K."/>
            <person name="Oh T.K."/>
            <person name="Kim J.F."/>
        </authorList>
    </citation>
    <scope>NUCLEOTIDE SEQUENCE [LARGE SCALE GENOMIC DNA]</scope>
    <source>
        <strain evidence="3 4">KCTC 2396</strain>
    </source>
</reference>
<evidence type="ECO:0000313" key="4">
    <source>
        <dbReference type="Proteomes" id="UP000000238"/>
    </source>
</evidence>
<dbReference type="STRING" id="349521.HCH_00597"/>
<gene>
    <name evidence="3" type="ordered locus">HCH_00597</name>
</gene>
<feature type="domain" description="Bacteriophage lambda Replication protein O N-terminal" evidence="2">
    <location>
        <begin position="38"/>
        <end position="135"/>
    </location>
</feature>
<dbReference type="KEGG" id="hch:HCH_00597"/>
<evidence type="ECO:0000313" key="3">
    <source>
        <dbReference type="EMBL" id="ABC27500.1"/>
    </source>
</evidence>
<sequence length="329" mass="36309">MTAQSNEMGNVVPFRAPQASSEAPPESTGAPQEASPIKADLDNGYTRVANELLNALARIDLSGREFKIVNAVMRKTFGFNKAMDWISLEQLVEMTGISRRHLPSLITGLVRAKVIRREGESNVKKYAVNTRLGEWDLSLKKGEKKDDPENPAPATEEASAPDSGAINPDLGRKKPDSGAELFPDSGRINPDSGADVSEKGGIRPELGDHKRHIDMKDIVTKDIARTKGPTRAPDDFDITDALFAWAIKNQITTDLAIETDKFLDHHRAKGTKFQCWKSAWRNWMRNSMRFAPKPTRQSHLNEYGAAGNSTVPGDVYGFHDTSWADDLGI</sequence>
<feature type="region of interest" description="Disordered" evidence="1">
    <location>
        <begin position="139"/>
        <end position="207"/>
    </location>
</feature>
<accession>Q2SPC4</accession>
<dbReference type="AlphaFoldDB" id="Q2SPC4"/>
<evidence type="ECO:0000256" key="1">
    <source>
        <dbReference type="SAM" id="MobiDB-lite"/>
    </source>
</evidence>
<dbReference type="EMBL" id="CP000155">
    <property type="protein sequence ID" value="ABC27500.1"/>
    <property type="molecule type" value="Genomic_DNA"/>
</dbReference>
<dbReference type="Pfam" id="PF04492">
    <property type="entry name" value="Phage_rep_O"/>
    <property type="match status" value="1"/>
</dbReference>
<organism evidence="3 4">
    <name type="scientific">Hahella chejuensis (strain KCTC 2396)</name>
    <dbReference type="NCBI Taxonomy" id="349521"/>
    <lineage>
        <taxon>Bacteria</taxon>
        <taxon>Pseudomonadati</taxon>
        <taxon>Pseudomonadota</taxon>
        <taxon>Gammaproteobacteria</taxon>
        <taxon>Oceanospirillales</taxon>
        <taxon>Hahellaceae</taxon>
        <taxon>Hahella</taxon>
    </lineage>
</organism>
<dbReference type="HOGENOM" id="CLU_844030_0_0_6"/>
<feature type="compositionally biased region" description="Basic and acidic residues" evidence="1">
    <location>
        <begin position="196"/>
        <end position="207"/>
    </location>
</feature>
<dbReference type="Proteomes" id="UP000000238">
    <property type="component" value="Chromosome"/>
</dbReference>
<dbReference type="InterPro" id="IPR036388">
    <property type="entry name" value="WH-like_DNA-bd_sf"/>
</dbReference>
<protein>
    <submittedName>
        <fullName evidence="3">Phage replication protein O</fullName>
    </submittedName>
</protein>
<dbReference type="Gene3D" id="1.10.10.10">
    <property type="entry name" value="Winged helix-like DNA-binding domain superfamily/Winged helix DNA-binding domain"/>
    <property type="match status" value="1"/>
</dbReference>
<evidence type="ECO:0000259" key="2">
    <source>
        <dbReference type="Pfam" id="PF04492"/>
    </source>
</evidence>